<proteinExistence type="predicted"/>
<keyword evidence="1" id="KW-0456">Lyase</keyword>
<sequence length="339" mass="36706">MNLRQPLIFDSTLRDGSHAVKQNLTEKQIREYCKAIDGCGNYVCIVGHGNGLGASSIQMGLSGLDEIDMLKIAREELKKTSLGAFITVGFGTIKNQIIPAIEAGATIFCVACHCTEADTTKPHISYLVSKGIEVYGVLMMYHMASKERLLDEAKKIESYGAKGVILMDSAGTSTLEKVKDVVGYLSSELNITIGFHSHNNFGMAVALSYVAYQSGADIMDGTLRGFGSGAGNCQLEALVALFEKEGIKSGVNLKKMLEVSEKIVQPMWEYKTPVNDISIVSGYAGVVSTVKHKVLKIAQEYHVSGSDIFLELGKRNVIAGEDDVILEVAEKLKSKMLSH</sequence>
<dbReference type="EC" id="4.1.3.39" evidence="1"/>
<protein>
    <submittedName>
        <fullName evidence="1">4-hydroxy-2-oxovalerate aldolase</fullName>
        <ecNumber evidence="1">4.1.3.39</ecNumber>
    </submittedName>
</protein>
<dbReference type="Proteomes" id="UP000304953">
    <property type="component" value="Unassembled WGS sequence"/>
</dbReference>
<comment type="caution">
    <text evidence="1">The sequence shown here is derived from an EMBL/GenBank/DDBJ whole genome shotgun (WGS) entry which is preliminary data.</text>
</comment>
<name>A0AC61RU86_9FIRM</name>
<organism evidence="1 2">
    <name type="scientific">Petralouisia muris</name>
    <dbReference type="NCBI Taxonomy" id="3032872"/>
    <lineage>
        <taxon>Bacteria</taxon>
        <taxon>Bacillati</taxon>
        <taxon>Bacillota</taxon>
        <taxon>Clostridia</taxon>
        <taxon>Lachnospirales</taxon>
        <taxon>Lachnospiraceae</taxon>
        <taxon>Petralouisia</taxon>
    </lineage>
</organism>
<keyword evidence="2" id="KW-1185">Reference proteome</keyword>
<accession>A0AC61RU86</accession>
<evidence type="ECO:0000313" key="2">
    <source>
        <dbReference type="Proteomes" id="UP000304953"/>
    </source>
</evidence>
<dbReference type="EMBL" id="SRYA01000034">
    <property type="protein sequence ID" value="TGY95134.1"/>
    <property type="molecule type" value="Genomic_DNA"/>
</dbReference>
<reference evidence="1" key="1">
    <citation type="submission" date="2019-04" db="EMBL/GenBank/DDBJ databases">
        <title>Microbes associate with the intestines of laboratory mice.</title>
        <authorList>
            <person name="Navarre W."/>
            <person name="Wong E."/>
            <person name="Huang K."/>
            <person name="Tropini C."/>
            <person name="Ng K."/>
            <person name="Yu B."/>
        </authorList>
    </citation>
    <scope>NUCLEOTIDE SEQUENCE</scope>
    <source>
        <strain evidence="1">NM01_1-7b</strain>
    </source>
</reference>
<evidence type="ECO:0000313" key="1">
    <source>
        <dbReference type="EMBL" id="TGY95134.1"/>
    </source>
</evidence>
<gene>
    <name evidence="1" type="primary">dmpG</name>
    <name evidence="1" type="ORF">E5329_16350</name>
</gene>